<dbReference type="Pfam" id="PF01553">
    <property type="entry name" value="Acyltransferase"/>
    <property type="match status" value="1"/>
</dbReference>
<feature type="domain" description="Phospholipid/glycerol acyltransferase" evidence="1">
    <location>
        <begin position="28"/>
        <end position="145"/>
    </location>
</feature>
<comment type="caution">
    <text evidence="2">The sequence shown here is derived from an EMBL/GenBank/DDBJ whole genome shotgun (WGS) entry which is preliminary data.</text>
</comment>
<dbReference type="EMBL" id="SWBP01000002">
    <property type="protein sequence ID" value="TKB98989.1"/>
    <property type="molecule type" value="Genomic_DNA"/>
</dbReference>
<gene>
    <name evidence="2" type="ORF">FA046_07705</name>
</gene>
<accession>A0A4U1C4C0</accession>
<keyword evidence="3" id="KW-1185">Reference proteome</keyword>
<dbReference type="SUPFAM" id="SSF69593">
    <property type="entry name" value="Glycerol-3-phosphate (1)-acyltransferase"/>
    <property type="match status" value="1"/>
</dbReference>
<evidence type="ECO:0000259" key="1">
    <source>
        <dbReference type="Pfam" id="PF01553"/>
    </source>
</evidence>
<dbReference type="GO" id="GO:0016746">
    <property type="term" value="F:acyltransferase activity"/>
    <property type="evidence" value="ECO:0007669"/>
    <property type="project" value="InterPro"/>
</dbReference>
<name>A0A4U1C4C0_9SPHI</name>
<evidence type="ECO:0000313" key="2">
    <source>
        <dbReference type="EMBL" id="TKB98989.1"/>
    </source>
</evidence>
<dbReference type="InterPro" id="IPR002123">
    <property type="entry name" value="Plipid/glycerol_acylTrfase"/>
</dbReference>
<reference evidence="2 3" key="1">
    <citation type="submission" date="2019-04" db="EMBL/GenBank/DDBJ databases">
        <title>Pedobacter sp. AR-3-17 sp. nov., isolated from Arctic soil.</title>
        <authorList>
            <person name="Dahal R.H."/>
            <person name="Kim D.-U."/>
        </authorList>
    </citation>
    <scope>NUCLEOTIDE SEQUENCE [LARGE SCALE GENOMIC DNA]</scope>
    <source>
        <strain evidence="2 3">AR-3-17</strain>
    </source>
</reference>
<organism evidence="2 3">
    <name type="scientific">Pedobacter cryophilus</name>
    <dbReference type="NCBI Taxonomy" id="2571271"/>
    <lineage>
        <taxon>Bacteria</taxon>
        <taxon>Pseudomonadati</taxon>
        <taxon>Bacteroidota</taxon>
        <taxon>Sphingobacteriia</taxon>
        <taxon>Sphingobacteriales</taxon>
        <taxon>Sphingobacteriaceae</taxon>
        <taxon>Pedobacter</taxon>
    </lineage>
</organism>
<protein>
    <recommendedName>
        <fullName evidence="1">Phospholipid/glycerol acyltransferase domain-containing protein</fullName>
    </recommendedName>
</protein>
<evidence type="ECO:0000313" key="3">
    <source>
        <dbReference type="Proteomes" id="UP000308181"/>
    </source>
</evidence>
<dbReference type="AlphaFoldDB" id="A0A4U1C4C0"/>
<dbReference type="Proteomes" id="UP000308181">
    <property type="component" value="Unassembled WGS sequence"/>
</dbReference>
<dbReference type="OrthoDB" id="152799at2"/>
<dbReference type="RefSeq" id="WP_136825801.1">
    <property type="nucleotide sequence ID" value="NZ_SWBP01000002.1"/>
</dbReference>
<proteinExistence type="predicted"/>
<sequence length="214" mass="25175">MIKDQPYRFLKWFFILVEKYICSHFSKVSFIGEVNSSKDKATLILMNHFSFNDGGIIHRFCRKILKKQFKVMVVEEQMKAFSLLKYGGCFSVNKKSRTLVNSLNYAASLLNDERNMLAIFPQGEVFSSHLNRVHFEGGLTKILRKKEKETQIIFVVTLLDYLDSFKPQARVYYEEYIGIEDFKMIEEAYNLFYKSCKIKQQQLHHPPQEVIDVA</sequence>